<sequence>MSSSDWNAFPVAIAWSLTDGRIKSTLIQPEQEWLEQEQLLSLDPDQLFMEGHSAKSVLHELVQDLESEPLYSADIDQVGQALDQLYQSLEGHNDLPLLPLRQLLEDVEDEIEPCREECQSLLQLDPSRADEQVRLWLEVYVRLMQN</sequence>
<evidence type="ECO:0000313" key="2">
    <source>
        <dbReference type="Proteomes" id="UP000253769"/>
    </source>
</evidence>
<comment type="caution">
    <text evidence="1">The sequence shown here is derived from an EMBL/GenBank/DDBJ whole genome shotgun (WGS) entry which is preliminary data.</text>
</comment>
<dbReference type="OrthoDB" id="6367287at2"/>
<reference evidence="1 2" key="1">
    <citation type="submission" date="2018-07" db="EMBL/GenBank/DDBJ databases">
        <title>Motiliproteus coralliicola sp. nov., a bacterium isolated from Coral.</title>
        <authorList>
            <person name="Wang G."/>
        </authorList>
    </citation>
    <scope>NUCLEOTIDE SEQUENCE [LARGE SCALE GENOMIC DNA]</scope>
    <source>
        <strain evidence="1 2">C34</strain>
    </source>
</reference>
<organism evidence="1 2">
    <name type="scientific">Motiliproteus coralliicola</name>
    <dbReference type="NCBI Taxonomy" id="2283196"/>
    <lineage>
        <taxon>Bacteria</taxon>
        <taxon>Pseudomonadati</taxon>
        <taxon>Pseudomonadota</taxon>
        <taxon>Gammaproteobacteria</taxon>
        <taxon>Oceanospirillales</taxon>
        <taxon>Oceanospirillaceae</taxon>
        <taxon>Motiliproteus</taxon>
    </lineage>
</organism>
<evidence type="ECO:0000313" key="1">
    <source>
        <dbReference type="EMBL" id="RDE22404.1"/>
    </source>
</evidence>
<name>A0A369WP70_9GAMM</name>
<gene>
    <name evidence="1" type="ORF">DV711_07300</name>
</gene>
<keyword evidence="2" id="KW-1185">Reference proteome</keyword>
<accession>A0A369WP70</accession>
<dbReference type="RefSeq" id="WP_114695029.1">
    <property type="nucleotide sequence ID" value="NZ_QQOH01000002.1"/>
</dbReference>
<proteinExistence type="predicted"/>
<dbReference type="EMBL" id="QQOH01000002">
    <property type="protein sequence ID" value="RDE22404.1"/>
    <property type="molecule type" value="Genomic_DNA"/>
</dbReference>
<dbReference type="AlphaFoldDB" id="A0A369WP70"/>
<protein>
    <submittedName>
        <fullName evidence="1">Uncharacterized protein</fullName>
    </submittedName>
</protein>
<dbReference type="Proteomes" id="UP000253769">
    <property type="component" value="Unassembled WGS sequence"/>
</dbReference>